<keyword evidence="2" id="KW-1003">Cell membrane</keyword>
<dbReference type="GO" id="GO:0005886">
    <property type="term" value="C:plasma membrane"/>
    <property type="evidence" value="ECO:0007669"/>
    <property type="project" value="UniProtKB-SubCell"/>
</dbReference>
<proteinExistence type="predicted"/>
<keyword evidence="5 8" id="KW-0472">Membrane</keyword>
<evidence type="ECO:0008006" key="12">
    <source>
        <dbReference type="Google" id="ProtNLM"/>
    </source>
</evidence>
<dbReference type="AlphaFoldDB" id="A0AAE1PV92"/>
<accession>A0AAE1PV92</accession>
<keyword evidence="4 8" id="KW-1133">Transmembrane helix</keyword>
<feature type="chain" id="PRO_5042269010" description="Ionotropic glutamate receptor C-terminal domain-containing protein" evidence="9">
    <location>
        <begin position="20"/>
        <end position="229"/>
    </location>
</feature>
<evidence type="ECO:0000256" key="7">
    <source>
        <dbReference type="ARBA" id="ARBA00023180"/>
    </source>
</evidence>
<evidence type="ECO:0000313" key="10">
    <source>
        <dbReference type="EMBL" id="KAK4313627.1"/>
    </source>
</evidence>
<name>A0AAE1PV92_9EUCA</name>
<keyword evidence="11" id="KW-1185">Reference proteome</keyword>
<dbReference type="PANTHER" id="PTHR42643">
    <property type="entry name" value="IONOTROPIC RECEPTOR 20A-RELATED"/>
    <property type="match status" value="1"/>
</dbReference>
<dbReference type="Gene3D" id="1.10.287.70">
    <property type="match status" value="1"/>
</dbReference>
<dbReference type="Proteomes" id="UP001292094">
    <property type="component" value="Unassembled WGS sequence"/>
</dbReference>
<reference evidence="10" key="1">
    <citation type="submission" date="2023-11" db="EMBL/GenBank/DDBJ databases">
        <title>Genome assemblies of two species of porcelain crab, Petrolisthes cinctipes and Petrolisthes manimaculis (Anomura: Porcellanidae).</title>
        <authorList>
            <person name="Angst P."/>
        </authorList>
    </citation>
    <scope>NUCLEOTIDE SEQUENCE</scope>
    <source>
        <strain evidence="10">PB745_02</strain>
        <tissue evidence="10">Gill</tissue>
    </source>
</reference>
<evidence type="ECO:0000256" key="4">
    <source>
        <dbReference type="ARBA" id="ARBA00022989"/>
    </source>
</evidence>
<keyword evidence="9" id="KW-0732">Signal</keyword>
<evidence type="ECO:0000256" key="5">
    <source>
        <dbReference type="ARBA" id="ARBA00023136"/>
    </source>
</evidence>
<keyword evidence="7" id="KW-0325">Glycoprotein</keyword>
<evidence type="ECO:0000256" key="9">
    <source>
        <dbReference type="SAM" id="SignalP"/>
    </source>
</evidence>
<feature type="signal peptide" evidence="9">
    <location>
        <begin position="1"/>
        <end position="19"/>
    </location>
</feature>
<evidence type="ECO:0000256" key="1">
    <source>
        <dbReference type="ARBA" id="ARBA00004651"/>
    </source>
</evidence>
<evidence type="ECO:0000256" key="2">
    <source>
        <dbReference type="ARBA" id="ARBA00022475"/>
    </source>
</evidence>
<sequence length="229" mass="26120">MVGWWLVFCLVILTGYKSSLISHLTVNIARTHPPETMRELADSHGWEWGIESWIMSGIPLEYFSRHTDPMVKKIYKELELVTSDEGLNKVLKNHYSLLDLTYYITIHIASRYTDARGQTPFFISKKGFSLMATFGWGVRLGAPFHQRFNKLTLQLEAAGITSYLLQDVISQRIKENRINDKLADRKNFGEDDTDAVVLSLDHMQGSFYLLFLGCGLAVLTLLGEKVTKL</sequence>
<keyword evidence="3 8" id="KW-0812">Transmembrane</keyword>
<evidence type="ECO:0000256" key="6">
    <source>
        <dbReference type="ARBA" id="ARBA00023170"/>
    </source>
</evidence>
<evidence type="ECO:0000313" key="11">
    <source>
        <dbReference type="Proteomes" id="UP001292094"/>
    </source>
</evidence>
<dbReference type="EMBL" id="JAWZYT010001281">
    <property type="protein sequence ID" value="KAK4313627.1"/>
    <property type="molecule type" value="Genomic_DNA"/>
</dbReference>
<evidence type="ECO:0000256" key="8">
    <source>
        <dbReference type="SAM" id="Phobius"/>
    </source>
</evidence>
<gene>
    <name evidence="10" type="ORF">Pmani_015031</name>
</gene>
<comment type="caution">
    <text evidence="10">The sequence shown here is derived from an EMBL/GenBank/DDBJ whole genome shotgun (WGS) entry which is preliminary data.</text>
</comment>
<dbReference type="PANTHER" id="PTHR42643:SF24">
    <property type="entry name" value="IONOTROPIC RECEPTOR 60A"/>
    <property type="match status" value="1"/>
</dbReference>
<protein>
    <recommendedName>
        <fullName evidence="12">Ionotropic glutamate receptor C-terminal domain-containing protein</fullName>
    </recommendedName>
</protein>
<keyword evidence="6" id="KW-0675">Receptor</keyword>
<comment type="subcellular location">
    <subcellularLocation>
        <location evidence="1">Cell membrane</location>
        <topology evidence="1">Multi-pass membrane protein</topology>
    </subcellularLocation>
</comment>
<feature type="transmembrane region" description="Helical" evidence="8">
    <location>
        <begin position="205"/>
        <end position="223"/>
    </location>
</feature>
<evidence type="ECO:0000256" key="3">
    <source>
        <dbReference type="ARBA" id="ARBA00022692"/>
    </source>
</evidence>
<organism evidence="10 11">
    <name type="scientific">Petrolisthes manimaculis</name>
    <dbReference type="NCBI Taxonomy" id="1843537"/>
    <lineage>
        <taxon>Eukaryota</taxon>
        <taxon>Metazoa</taxon>
        <taxon>Ecdysozoa</taxon>
        <taxon>Arthropoda</taxon>
        <taxon>Crustacea</taxon>
        <taxon>Multicrustacea</taxon>
        <taxon>Malacostraca</taxon>
        <taxon>Eumalacostraca</taxon>
        <taxon>Eucarida</taxon>
        <taxon>Decapoda</taxon>
        <taxon>Pleocyemata</taxon>
        <taxon>Anomura</taxon>
        <taxon>Galatheoidea</taxon>
        <taxon>Porcellanidae</taxon>
        <taxon>Petrolisthes</taxon>
    </lineage>
</organism>
<dbReference type="InterPro" id="IPR052192">
    <property type="entry name" value="Insect_Ionotropic_Sensory_Rcpt"/>
</dbReference>